<comment type="caution">
    <text evidence="2">The sequence shown here is derived from an EMBL/GenBank/DDBJ whole genome shotgun (WGS) entry which is preliminary data.</text>
</comment>
<evidence type="ECO:0000313" key="3">
    <source>
        <dbReference type="Proteomes" id="UP001165085"/>
    </source>
</evidence>
<reference evidence="3" key="1">
    <citation type="journal article" date="2023" name="Commun. Biol.">
        <title>Genome analysis of Parmales, the sister group of diatoms, reveals the evolutionary specialization of diatoms from phago-mixotrophs to photoautotrophs.</title>
        <authorList>
            <person name="Ban H."/>
            <person name="Sato S."/>
            <person name="Yoshikawa S."/>
            <person name="Yamada K."/>
            <person name="Nakamura Y."/>
            <person name="Ichinomiya M."/>
            <person name="Sato N."/>
            <person name="Blanc-Mathieu R."/>
            <person name="Endo H."/>
            <person name="Kuwata A."/>
            <person name="Ogata H."/>
        </authorList>
    </citation>
    <scope>NUCLEOTIDE SEQUENCE [LARGE SCALE GENOMIC DNA]</scope>
    <source>
        <strain evidence="3">NIES 3701</strain>
    </source>
</reference>
<dbReference type="Gene3D" id="3.40.50.1820">
    <property type="entry name" value="alpha/beta hydrolase"/>
    <property type="match status" value="1"/>
</dbReference>
<dbReference type="OrthoDB" id="9988524at2759"/>
<dbReference type="InterPro" id="IPR000073">
    <property type="entry name" value="AB_hydrolase_1"/>
</dbReference>
<evidence type="ECO:0000313" key="2">
    <source>
        <dbReference type="EMBL" id="GMH88093.1"/>
    </source>
</evidence>
<dbReference type="EMBL" id="BRXY01000338">
    <property type="protein sequence ID" value="GMH88093.1"/>
    <property type="molecule type" value="Genomic_DNA"/>
</dbReference>
<proteinExistence type="predicted"/>
<evidence type="ECO:0000259" key="1">
    <source>
        <dbReference type="Pfam" id="PF12697"/>
    </source>
</evidence>
<gene>
    <name evidence="2" type="ORF">TrST_g6153</name>
</gene>
<name>A0A9W7ESC5_9STRA</name>
<sequence>MQTPTTPALADELYISESGLTARCLPYDSVQEVELIIPLPQNPSEWIRATLSIPKSSAQSSARPEVTVVCHGMCSWRNQILLESISRRLSAASSAPAATLRFDFRGNGASSSAWSYDNSESLDLDDLKTVLAYLKSNDYTVTRLVGHSQACRTLLKYYSTEPEPPALCVLLSGRFYPVPTPKGRFTDEQIRLLDDEGSFLWFKRGVREFVVAKEACERRADMDIPGLVKTINSRHPSVKFTVIHGSDDTTVPVEDGRAFNDAIDDCKYLEIEGANHGFNGTKHLEVLVAKIIEY</sequence>
<dbReference type="SUPFAM" id="SSF53474">
    <property type="entry name" value="alpha/beta-Hydrolases"/>
    <property type="match status" value="1"/>
</dbReference>
<dbReference type="Proteomes" id="UP001165085">
    <property type="component" value="Unassembled WGS sequence"/>
</dbReference>
<dbReference type="InterPro" id="IPR029058">
    <property type="entry name" value="AB_hydrolase_fold"/>
</dbReference>
<accession>A0A9W7ESC5</accession>
<dbReference type="Pfam" id="PF12697">
    <property type="entry name" value="Abhydrolase_6"/>
    <property type="match status" value="1"/>
</dbReference>
<feature type="domain" description="AB hydrolase-1" evidence="1">
    <location>
        <begin position="68"/>
        <end position="280"/>
    </location>
</feature>
<dbReference type="PANTHER" id="PTHR42886:SF53">
    <property type="entry name" value="ALPHA_BETA-HYDROLASES SUPERFAMILY PROTEIN"/>
    <property type="match status" value="1"/>
</dbReference>
<organism evidence="2 3">
    <name type="scientific">Triparma strigata</name>
    <dbReference type="NCBI Taxonomy" id="1606541"/>
    <lineage>
        <taxon>Eukaryota</taxon>
        <taxon>Sar</taxon>
        <taxon>Stramenopiles</taxon>
        <taxon>Ochrophyta</taxon>
        <taxon>Bolidophyceae</taxon>
        <taxon>Parmales</taxon>
        <taxon>Triparmaceae</taxon>
        <taxon>Triparma</taxon>
    </lineage>
</organism>
<keyword evidence="3" id="KW-1185">Reference proteome</keyword>
<dbReference type="AlphaFoldDB" id="A0A9W7ESC5"/>
<protein>
    <recommendedName>
        <fullName evidence="1">AB hydrolase-1 domain-containing protein</fullName>
    </recommendedName>
</protein>
<dbReference type="PANTHER" id="PTHR42886">
    <property type="entry name" value="RE40534P-RELATED"/>
    <property type="match status" value="1"/>
</dbReference>